<accession>A0A401PW58</accession>
<evidence type="ECO:0000256" key="1">
    <source>
        <dbReference type="SAM" id="MobiDB-lite"/>
    </source>
</evidence>
<reference evidence="2 3" key="1">
    <citation type="journal article" date="2018" name="Nat. Ecol. Evol.">
        <title>Shark genomes provide insights into elasmobranch evolution and the origin of vertebrates.</title>
        <authorList>
            <person name="Hara Y"/>
            <person name="Yamaguchi K"/>
            <person name="Onimaru K"/>
            <person name="Kadota M"/>
            <person name="Koyanagi M"/>
            <person name="Keeley SD"/>
            <person name="Tatsumi K"/>
            <person name="Tanaka K"/>
            <person name="Motone F"/>
            <person name="Kageyama Y"/>
            <person name="Nozu R"/>
            <person name="Adachi N"/>
            <person name="Nishimura O"/>
            <person name="Nakagawa R"/>
            <person name="Tanegashima C"/>
            <person name="Kiyatake I"/>
            <person name="Matsumoto R"/>
            <person name="Murakumo K"/>
            <person name="Nishida K"/>
            <person name="Terakita A"/>
            <person name="Kuratani S"/>
            <person name="Sato K"/>
            <person name="Hyodo S Kuraku.S."/>
        </authorList>
    </citation>
    <scope>NUCLEOTIDE SEQUENCE [LARGE SCALE GENOMIC DNA]</scope>
</reference>
<dbReference type="Proteomes" id="UP000288216">
    <property type="component" value="Unassembled WGS sequence"/>
</dbReference>
<name>A0A401PW58_SCYTO</name>
<feature type="compositionally biased region" description="Acidic residues" evidence="1">
    <location>
        <begin position="98"/>
        <end position="123"/>
    </location>
</feature>
<feature type="compositionally biased region" description="Low complexity" evidence="1">
    <location>
        <begin position="144"/>
        <end position="157"/>
    </location>
</feature>
<feature type="region of interest" description="Disordered" evidence="1">
    <location>
        <begin position="441"/>
        <end position="487"/>
    </location>
</feature>
<sequence length="605" mass="68742">MAKGSVVIVTWARWIARERQILNWEKLFGKLMTAKTHGRRWKFRVEYLKRKDTLVLESQRFTGSPAQSETRDEQIDSGLHVVSKEAESRQSLISSEDQYTEPEERNEDEEEEKDDSDLEEAEVPMEKFPLKDEGALLKKDTTDGEAQTEGQTEEQGTWTGDLLHQRFLCVTVTKFYGHFEDGLSCLLTYQQEGHQIQLIKDPETKQNKKAQKQVKISGDNQDLPVTGSTSGILKTSEVAKSDFAKSAMESVLTGTQGAKFELLVSGGKEYSSLLEVILYRNQQGVIAEGEFRLPQDLRMEQKHVSNVELQLFTPKSSRSPAKTVAALCISLHLEEMEELMWKDQSTEAWSLQELVLDATGIDLEETSRNELENCLKRPELRECCTSAMSWASSPIEKSGLVSEEEVQLLIEGHNLQLAQLQELHEHSTLHLNVPERVLRSENAQSTAETQNCDTQTKEGRTFNLSARDFRSPQTSPKPPLKSAAKKQQKMSVWERMKVLEENMWRSKQSAIENLQSEARRKIEKQLSVQKRLHLHSDIKNGNRSKDEICFPALFMPMKMGQVFTPKARLYFHPSGSTGFFRLTQAPSVISLPPLGSSTVSFTKRC</sequence>
<organism evidence="2 3">
    <name type="scientific">Scyliorhinus torazame</name>
    <name type="common">Cloudy catshark</name>
    <name type="synonym">Catulus torazame</name>
    <dbReference type="NCBI Taxonomy" id="75743"/>
    <lineage>
        <taxon>Eukaryota</taxon>
        <taxon>Metazoa</taxon>
        <taxon>Chordata</taxon>
        <taxon>Craniata</taxon>
        <taxon>Vertebrata</taxon>
        <taxon>Chondrichthyes</taxon>
        <taxon>Elasmobranchii</taxon>
        <taxon>Galeomorphii</taxon>
        <taxon>Galeoidea</taxon>
        <taxon>Carcharhiniformes</taxon>
        <taxon>Scyliorhinidae</taxon>
        <taxon>Scyliorhinus</taxon>
    </lineage>
</organism>
<dbReference type="AlphaFoldDB" id="A0A401PW58"/>
<dbReference type="OrthoDB" id="2157345at2759"/>
<dbReference type="STRING" id="75743.A0A401PW58"/>
<gene>
    <name evidence="2" type="ORF">scyTo_0015651</name>
</gene>
<feature type="compositionally biased region" description="Basic and acidic residues" evidence="1">
    <location>
        <begin position="124"/>
        <end position="142"/>
    </location>
</feature>
<proteinExistence type="predicted"/>
<dbReference type="EMBL" id="BFAA01008970">
    <property type="protein sequence ID" value="GCB77361.1"/>
    <property type="molecule type" value="Genomic_DNA"/>
</dbReference>
<dbReference type="OMA" id="FEGRWSH"/>
<evidence type="ECO:0000313" key="2">
    <source>
        <dbReference type="EMBL" id="GCB77361.1"/>
    </source>
</evidence>
<evidence type="ECO:0000313" key="3">
    <source>
        <dbReference type="Proteomes" id="UP000288216"/>
    </source>
</evidence>
<feature type="compositionally biased region" description="Polar residues" evidence="1">
    <location>
        <begin position="441"/>
        <end position="454"/>
    </location>
</feature>
<comment type="caution">
    <text evidence="2">The sequence shown here is derived from an EMBL/GenBank/DDBJ whole genome shotgun (WGS) entry which is preliminary data.</text>
</comment>
<keyword evidence="3" id="KW-1185">Reference proteome</keyword>
<protein>
    <submittedName>
        <fullName evidence="2">Uncharacterized protein</fullName>
    </submittedName>
</protein>
<feature type="region of interest" description="Disordered" evidence="1">
    <location>
        <begin position="84"/>
        <end position="157"/>
    </location>
</feature>